<evidence type="ECO:0000313" key="4">
    <source>
        <dbReference type="Proteomes" id="UP000224854"/>
    </source>
</evidence>
<comment type="caution">
    <text evidence="3">The sequence shown here is derived from an EMBL/GenBank/DDBJ whole genome shotgun (WGS) entry which is preliminary data.</text>
</comment>
<keyword evidence="2" id="KW-0472">Membrane</keyword>
<organism evidence="3 4">
    <name type="scientific">Ophiocordyceps australis</name>
    <dbReference type="NCBI Taxonomy" id="1399860"/>
    <lineage>
        <taxon>Eukaryota</taxon>
        <taxon>Fungi</taxon>
        <taxon>Dikarya</taxon>
        <taxon>Ascomycota</taxon>
        <taxon>Pezizomycotina</taxon>
        <taxon>Sordariomycetes</taxon>
        <taxon>Hypocreomycetidae</taxon>
        <taxon>Hypocreales</taxon>
        <taxon>Ophiocordycipitaceae</taxon>
        <taxon>Ophiocordyceps</taxon>
    </lineage>
</organism>
<evidence type="ECO:0000256" key="1">
    <source>
        <dbReference type="SAM" id="MobiDB-lite"/>
    </source>
</evidence>
<feature type="region of interest" description="Disordered" evidence="1">
    <location>
        <begin position="1"/>
        <end position="39"/>
    </location>
</feature>
<dbReference type="OrthoDB" id="5243606at2759"/>
<reference evidence="3 4" key="1">
    <citation type="submission" date="2017-06" db="EMBL/GenBank/DDBJ databases">
        <title>Ant-infecting Ophiocordyceps genomes reveal a high diversity of potential behavioral manipulation genes and a possible major role for enterotoxins.</title>
        <authorList>
            <person name="De Bekker C."/>
            <person name="Evans H.C."/>
            <person name="Brachmann A."/>
            <person name="Hughes D.P."/>
        </authorList>
    </citation>
    <scope>NUCLEOTIDE SEQUENCE [LARGE SCALE GENOMIC DNA]</scope>
    <source>
        <strain evidence="3 4">1348a</strain>
    </source>
</reference>
<keyword evidence="4" id="KW-1185">Reference proteome</keyword>
<gene>
    <name evidence="3" type="ORF">CDD82_363</name>
</gene>
<protein>
    <recommendedName>
        <fullName evidence="5">Major facilitator superfamily (MFS) profile domain-containing protein</fullName>
    </recommendedName>
</protein>
<evidence type="ECO:0000256" key="2">
    <source>
        <dbReference type="SAM" id="Phobius"/>
    </source>
</evidence>
<keyword evidence="2" id="KW-1133">Transmembrane helix</keyword>
<feature type="transmembrane region" description="Helical" evidence="2">
    <location>
        <begin position="48"/>
        <end position="74"/>
    </location>
</feature>
<dbReference type="Proteomes" id="UP000224854">
    <property type="component" value="Unassembled WGS sequence"/>
</dbReference>
<keyword evidence="2" id="KW-0812">Transmembrane</keyword>
<accession>A0A2C5ZP66</accession>
<dbReference type="EMBL" id="NJEU01000108">
    <property type="protein sequence ID" value="PHH81613.1"/>
    <property type="molecule type" value="Genomic_DNA"/>
</dbReference>
<sequence length="133" mass="14521">MAGDSSFSDETLPPQDASMVAQHPDAEAKSRSAVEPNPNREYATGFKLFIITAIVAFATFLMLLDNMIVSTVGVPLEMMHMAKLAQANGAIQAIPAITNQFHSLSDVGWYASAYQFGRYGLAMMRHEKNVTHV</sequence>
<name>A0A2C5ZP66_9HYPO</name>
<evidence type="ECO:0000313" key="3">
    <source>
        <dbReference type="EMBL" id="PHH81613.1"/>
    </source>
</evidence>
<proteinExistence type="predicted"/>
<evidence type="ECO:0008006" key="5">
    <source>
        <dbReference type="Google" id="ProtNLM"/>
    </source>
</evidence>
<dbReference type="AlphaFoldDB" id="A0A2C5ZP66"/>